<gene>
    <name evidence="6" type="ORF">FHX49_001113</name>
</gene>
<protein>
    <submittedName>
        <fullName evidence="6">AcrR family transcriptional regulator</fullName>
    </submittedName>
</protein>
<evidence type="ECO:0000313" key="7">
    <source>
        <dbReference type="Proteomes" id="UP000529310"/>
    </source>
</evidence>
<dbReference type="GO" id="GO:0000976">
    <property type="term" value="F:transcription cis-regulatory region binding"/>
    <property type="evidence" value="ECO:0007669"/>
    <property type="project" value="TreeGrafter"/>
</dbReference>
<sequence length="232" mass="24807">MSSREDSKQRLLKAASRLLEFDVESVSVRAICAEADVQLPTLYHFFESKRGLIEAIAIDGFRTLSAALTTAIASNGPKSSDRMRAAFRTQIEFASTHAPLFCLMYGRAHSGGVRQAYLDATIPVTDLFEAAAAAGELSVSALDGATRLHAAAVGGALYMIRADAPNSQQAEAVCEAVLASILRARSQPIQPSDQVPEHAGALLSAIHTSPEALEPEERALFLKWLARLAQSS</sequence>
<keyword evidence="7" id="KW-1185">Reference proteome</keyword>
<keyword evidence="3" id="KW-0804">Transcription</keyword>
<dbReference type="GO" id="GO:0003700">
    <property type="term" value="F:DNA-binding transcription factor activity"/>
    <property type="evidence" value="ECO:0007669"/>
    <property type="project" value="TreeGrafter"/>
</dbReference>
<dbReference type="RefSeq" id="WP_165139530.1">
    <property type="nucleotide sequence ID" value="NZ_CP049255.1"/>
</dbReference>
<comment type="caution">
    <text evidence="6">The sequence shown here is derived from an EMBL/GenBank/DDBJ whole genome shotgun (WGS) entry which is preliminary data.</text>
</comment>
<reference evidence="6 7" key="1">
    <citation type="submission" date="2020-08" db="EMBL/GenBank/DDBJ databases">
        <title>Sequencing the genomes of 1000 actinobacteria strains.</title>
        <authorList>
            <person name="Klenk H.-P."/>
        </authorList>
    </citation>
    <scope>NUCLEOTIDE SEQUENCE [LARGE SCALE GENOMIC DNA]</scope>
    <source>
        <strain evidence="6 7">DSM 27099</strain>
    </source>
</reference>
<organism evidence="6 7">
    <name type="scientific">Microbacterium endophyticum</name>
    <dbReference type="NCBI Taxonomy" id="1526412"/>
    <lineage>
        <taxon>Bacteria</taxon>
        <taxon>Bacillati</taxon>
        <taxon>Actinomycetota</taxon>
        <taxon>Actinomycetes</taxon>
        <taxon>Micrococcales</taxon>
        <taxon>Microbacteriaceae</taxon>
        <taxon>Microbacterium</taxon>
    </lineage>
</organism>
<evidence type="ECO:0000256" key="4">
    <source>
        <dbReference type="PROSITE-ProRule" id="PRU00335"/>
    </source>
</evidence>
<dbReference type="InterPro" id="IPR001647">
    <property type="entry name" value="HTH_TetR"/>
</dbReference>
<dbReference type="SUPFAM" id="SSF46689">
    <property type="entry name" value="Homeodomain-like"/>
    <property type="match status" value="1"/>
</dbReference>
<dbReference type="PANTHER" id="PTHR30055:SF234">
    <property type="entry name" value="HTH-TYPE TRANSCRIPTIONAL REGULATOR BETI"/>
    <property type="match status" value="1"/>
</dbReference>
<dbReference type="InterPro" id="IPR036271">
    <property type="entry name" value="Tet_transcr_reg_TetR-rel_C_sf"/>
</dbReference>
<dbReference type="AlphaFoldDB" id="A0A7W4YMX6"/>
<keyword evidence="2 4" id="KW-0238">DNA-binding</keyword>
<dbReference type="Gene3D" id="1.10.357.10">
    <property type="entry name" value="Tetracycline Repressor, domain 2"/>
    <property type="match status" value="1"/>
</dbReference>
<dbReference type="PANTHER" id="PTHR30055">
    <property type="entry name" value="HTH-TYPE TRANSCRIPTIONAL REGULATOR RUTR"/>
    <property type="match status" value="1"/>
</dbReference>
<dbReference type="InterPro" id="IPR050109">
    <property type="entry name" value="HTH-type_TetR-like_transc_reg"/>
</dbReference>
<dbReference type="SUPFAM" id="SSF48498">
    <property type="entry name" value="Tetracyclin repressor-like, C-terminal domain"/>
    <property type="match status" value="1"/>
</dbReference>
<feature type="DNA-binding region" description="H-T-H motif" evidence="4">
    <location>
        <begin position="27"/>
        <end position="46"/>
    </location>
</feature>
<dbReference type="EMBL" id="JACHWQ010000002">
    <property type="protein sequence ID" value="MBB2975547.1"/>
    <property type="molecule type" value="Genomic_DNA"/>
</dbReference>
<evidence type="ECO:0000259" key="5">
    <source>
        <dbReference type="PROSITE" id="PS50977"/>
    </source>
</evidence>
<dbReference type="InterPro" id="IPR009057">
    <property type="entry name" value="Homeodomain-like_sf"/>
</dbReference>
<keyword evidence="1" id="KW-0805">Transcription regulation</keyword>
<name>A0A7W4YMX6_9MICO</name>
<accession>A0A7W4YMX6</accession>
<dbReference type="Proteomes" id="UP000529310">
    <property type="component" value="Unassembled WGS sequence"/>
</dbReference>
<dbReference type="PROSITE" id="PS50977">
    <property type="entry name" value="HTH_TETR_2"/>
    <property type="match status" value="1"/>
</dbReference>
<evidence type="ECO:0000256" key="2">
    <source>
        <dbReference type="ARBA" id="ARBA00023125"/>
    </source>
</evidence>
<evidence type="ECO:0000256" key="1">
    <source>
        <dbReference type="ARBA" id="ARBA00023015"/>
    </source>
</evidence>
<feature type="domain" description="HTH tetR-type" evidence="5">
    <location>
        <begin position="5"/>
        <end position="64"/>
    </location>
</feature>
<evidence type="ECO:0000256" key="3">
    <source>
        <dbReference type="ARBA" id="ARBA00023163"/>
    </source>
</evidence>
<dbReference type="Pfam" id="PF00440">
    <property type="entry name" value="TetR_N"/>
    <property type="match status" value="1"/>
</dbReference>
<proteinExistence type="predicted"/>
<evidence type="ECO:0000313" key="6">
    <source>
        <dbReference type="EMBL" id="MBB2975547.1"/>
    </source>
</evidence>